<reference evidence="1 2" key="1">
    <citation type="journal article" date="2016" name="Nat. Commun.">
        <title>Thousands of microbial genomes shed light on interconnected biogeochemical processes in an aquifer system.</title>
        <authorList>
            <person name="Anantharaman K."/>
            <person name="Brown C.T."/>
            <person name="Hug L.A."/>
            <person name="Sharon I."/>
            <person name="Castelle C.J."/>
            <person name="Probst A.J."/>
            <person name="Thomas B.C."/>
            <person name="Singh A."/>
            <person name="Wilkins M.J."/>
            <person name="Karaoz U."/>
            <person name="Brodie E.L."/>
            <person name="Williams K.H."/>
            <person name="Hubbard S.S."/>
            <person name="Banfield J.F."/>
        </authorList>
    </citation>
    <scope>NUCLEOTIDE SEQUENCE [LARGE SCALE GENOMIC DNA]</scope>
</reference>
<evidence type="ECO:0000313" key="1">
    <source>
        <dbReference type="EMBL" id="OHB02334.1"/>
    </source>
</evidence>
<sequence length="109" mass="12579">MSTTNKKGGKKMSQEFNKSSFKEIAEKVVVAVNKILWDTTNDKHMTEPIRLDISFYPSFLDDSLTNMGSPNIVFRIQGREIDLKFTYSYEEIMTIGDWLAEEEDGKDED</sequence>
<gene>
    <name evidence="1" type="ORF">A3A90_00875</name>
</gene>
<dbReference type="AlphaFoldDB" id="A0A1G2TYM7"/>
<comment type="caution">
    <text evidence="1">The sequence shown here is derived from an EMBL/GenBank/DDBJ whole genome shotgun (WGS) entry which is preliminary data.</text>
</comment>
<evidence type="ECO:0000313" key="2">
    <source>
        <dbReference type="Proteomes" id="UP000178404"/>
    </source>
</evidence>
<dbReference type="Proteomes" id="UP000178404">
    <property type="component" value="Unassembled WGS sequence"/>
</dbReference>
<protein>
    <submittedName>
        <fullName evidence="1">Uncharacterized protein</fullName>
    </submittedName>
</protein>
<accession>A0A1G2TYM7</accession>
<name>A0A1G2TYM7_9BACT</name>
<organism evidence="1 2">
    <name type="scientific">Candidatus Zambryskibacteria bacterium RIFCSPLOWO2_01_FULL_35_19</name>
    <dbReference type="NCBI Taxonomy" id="1802757"/>
    <lineage>
        <taxon>Bacteria</taxon>
        <taxon>Candidatus Zambryskiibacteriota</taxon>
    </lineage>
</organism>
<dbReference type="EMBL" id="MHWA01000004">
    <property type="protein sequence ID" value="OHB02334.1"/>
    <property type="molecule type" value="Genomic_DNA"/>
</dbReference>
<proteinExistence type="predicted"/>